<dbReference type="EMBL" id="GU815091">
    <property type="protein sequence ID" value="ADF29353.1"/>
    <property type="molecule type" value="Genomic_DNA"/>
</dbReference>
<gene>
    <name evidence="1" type="ORF">PJG24_060</name>
</gene>
<dbReference type="OrthoDB" id="24060at10239"/>
<keyword evidence="2" id="KW-1185">Reference proteome</keyword>
<reference evidence="1 2" key="1">
    <citation type="journal article" date="2010" name="BMC Microbiol.">
        <title>Characterization of JG024, a pseudomonas aeruginosa PB1-like broad host range phage under simulated infection conditions.</title>
        <authorList>
            <person name="Garbe J."/>
            <person name="Wesche A."/>
            <person name="Bunk B."/>
            <person name="Kazmierczak M."/>
            <person name="Selezska K."/>
            <person name="Rohde C."/>
            <person name="Sikorski J."/>
            <person name="Rohde M."/>
            <person name="Jahn D."/>
            <person name="Schobert M."/>
        </authorList>
    </citation>
    <scope>NUCLEOTIDE SEQUENCE [LARGE SCALE GENOMIC DNA]</scope>
    <source>
        <strain evidence="1">JG024</strain>
    </source>
</reference>
<evidence type="ECO:0000313" key="1">
    <source>
        <dbReference type="EMBL" id="ADF29353.1"/>
    </source>
</evidence>
<dbReference type="KEGG" id="vg:14007104"/>
<dbReference type="RefSeq" id="YP_006200824.1">
    <property type="nucleotide sequence ID" value="NC_017674.1"/>
</dbReference>
<name>E5E3I2_9CAUD</name>
<sequence>MFRWNLSTSASSIAPGWIARPSRKNCAAISGDRKNKRPTLWPSMGSPCNMKIIVEKVGDIAQVEVTNGSESIRITMNVQSFDFIQNGEVFRLTSDGTFIDKTVTQKATSKEI</sequence>
<proteinExistence type="predicted"/>
<organism evidence="1 2">
    <name type="scientific">Pseudomonas phage JG024</name>
    <dbReference type="NCBI Taxonomy" id="749447"/>
    <lineage>
        <taxon>Viruses</taxon>
        <taxon>Duplodnaviria</taxon>
        <taxon>Heunggongvirae</taxon>
        <taxon>Uroviricota</taxon>
        <taxon>Caudoviricetes</taxon>
        <taxon>Lindbergviridae</taxon>
        <taxon>Pbunavirus</taxon>
        <taxon>Pbunavirus JG024</taxon>
        <taxon>Pseudomonas virus JG024</taxon>
    </lineage>
</organism>
<evidence type="ECO:0000313" key="2">
    <source>
        <dbReference type="Proteomes" id="UP000007438"/>
    </source>
</evidence>
<accession>E5E3I2</accession>
<dbReference type="Proteomes" id="UP000007438">
    <property type="component" value="Segment"/>
</dbReference>
<protein>
    <submittedName>
        <fullName evidence="1">Uncharacterized protein</fullName>
    </submittedName>
</protein>
<dbReference type="GeneID" id="14007104"/>